<keyword evidence="3" id="KW-1185">Reference proteome</keyword>
<evidence type="ECO:0000313" key="2">
    <source>
        <dbReference type="EMBL" id="RUO77811.1"/>
    </source>
</evidence>
<dbReference type="AlphaFoldDB" id="A0A432ZIM2"/>
<sequence length="333" mass="37796">MKKFSIGLLLLLTPLVQAQTEEPGQHSDKQWYDSFREGLAGTVDASARWVDGFFAEDRLSDSYSSYGRLSLAPQWSAYDGFELKSRFRAKVNLPHAKDELSAFIGRVDSDEFLDDASAGRPSVIRSTATDEEWLVGLGFDPHMNEQHRLSYSVGIRGGLDFDSYLRARYRTDAALGESALVRLQSSAFWRDSDGFGVAQRFDFEANVTDSILARWSALGTFAQETNGLRWSSSARAYKLYAEDKAMAVETWIEGQTDHAVPINDYGVRLLNRQRYLREWLFVETWVGYHRPRETVNEVRRGHWMLGLEIEIHFGTDNAYLPDSRQSKSTTSGS</sequence>
<accession>A0A432ZIM2</accession>
<organism evidence="2 3">
    <name type="scientific">Idiomarina seosinensis</name>
    <dbReference type="NCBI Taxonomy" id="281739"/>
    <lineage>
        <taxon>Bacteria</taxon>
        <taxon>Pseudomonadati</taxon>
        <taxon>Pseudomonadota</taxon>
        <taxon>Gammaproteobacteria</taxon>
        <taxon>Alteromonadales</taxon>
        <taxon>Idiomarinaceae</taxon>
        <taxon>Idiomarina</taxon>
    </lineage>
</organism>
<proteinExistence type="predicted"/>
<dbReference type="OrthoDB" id="7054989at2"/>
<evidence type="ECO:0000313" key="3">
    <source>
        <dbReference type="Proteomes" id="UP000287908"/>
    </source>
</evidence>
<protein>
    <submittedName>
        <fullName evidence="2">Uncharacterized protein</fullName>
    </submittedName>
</protein>
<feature type="signal peptide" evidence="1">
    <location>
        <begin position="1"/>
        <end position="18"/>
    </location>
</feature>
<feature type="chain" id="PRO_5019469671" evidence="1">
    <location>
        <begin position="19"/>
        <end position="333"/>
    </location>
</feature>
<evidence type="ECO:0000256" key="1">
    <source>
        <dbReference type="SAM" id="SignalP"/>
    </source>
</evidence>
<keyword evidence="1" id="KW-0732">Signal</keyword>
<dbReference type="EMBL" id="PIQF01000001">
    <property type="protein sequence ID" value="RUO77811.1"/>
    <property type="molecule type" value="Genomic_DNA"/>
</dbReference>
<dbReference type="RefSeq" id="WP_126784122.1">
    <property type="nucleotide sequence ID" value="NZ_PIQF01000001.1"/>
</dbReference>
<comment type="caution">
    <text evidence="2">The sequence shown here is derived from an EMBL/GenBank/DDBJ whole genome shotgun (WGS) entry which is preliminary data.</text>
</comment>
<gene>
    <name evidence="2" type="ORF">CWI81_04845</name>
</gene>
<dbReference type="Proteomes" id="UP000287908">
    <property type="component" value="Unassembled WGS sequence"/>
</dbReference>
<reference evidence="2 3" key="1">
    <citation type="journal article" date="2011" name="Front. Microbiol.">
        <title>Genomic signatures of strain selection and enhancement in Bacillus atrophaeus var. globigii, a historical biowarfare simulant.</title>
        <authorList>
            <person name="Gibbons H.S."/>
            <person name="Broomall S.M."/>
            <person name="McNew L.A."/>
            <person name="Daligault H."/>
            <person name="Chapman C."/>
            <person name="Bruce D."/>
            <person name="Karavis M."/>
            <person name="Krepps M."/>
            <person name="McGregor P.A."/>
            <person name="Hong C."/>
            <person name="Park K.H."/>
            <person name="Akmal A."/>
            <person name="Feldman A."/>
            <person name="Lin J.S."/>
            <person name="Chang W.E."/>
            <person name="Higgs B.W."/>
            <person name="Demirev P."/>
            <person name="Lindquist J."/>
            <person name="Liem A."/>
            <person name="Fochler E."/>
            <person name="Read T.D."/>
            <person name="Tapia R."/>
            <person name="Johnson S."/>
            <person name="Bishop-Lilly K.A."/>
            <person name="Detter C."/>
            <person name="Han C."/>
            <person name="Sozhamannan S."/>
            <person name="Rosenzweig C.N."/>
            <person name="Skowronski E.W."/>
        </authorList>
    </citation>
    <scope>NUCLEOTIDE SEQUENCE [LARGE SCALE GENOMIC DNA]</scope>
    <source>
        <strain evidence="2 3">CL-SP19</strain>
    </source>
</reference>
<name>A0A432ZIM2_9GAMM</name>